<dbReference type="PANTHER" id="PTHR23416">
    <property type="entry name" value="SIALIC ACID SYNTHASE-RELATED"/>
    <property type="match status" value="1"/>
</dbReference>
<dbReference type="InterPro" id="IPR018357">
    <property type="entry name" value="Hexapep_transf_CS"/>
</dbReference>
<keyword evidence="3 4" id="KW-0012">Acyltransferase</keyword>
<dbReference type="RefSeq" id="WP_017929745.1">
    <property type="nucleotide sequence ID" value="NZ_CM002676.1"/>
</dbReference>
<dbReference type="InterPro" id="IPR011004">
    <property type="entry name" value="Trimer_LpxA-like_sf"/>
</dbReference>
<dbReference type="OrthoDB" id="9815592at2"/>
<dbReference type="GO" id="GO:0008925">
    <property type="term" value="F:maltose O-acetyltransferase activity"/>
    <property type="evidence" value="ECO:0007669"/>
    <property type="project" value="UniProtKB-EC"/>
</dbReference>
<keyword evidence="5" id="KW-1185">Reference proteome</keyword>
<dbReference type="eggNOG" id="COG0110">
    <property type="taxonomic scope" value="Bacteria"/>
</dbReference>
<dbReference type="InterPro" id="IPR051159">
    <property type="entry name" value="Hexapeptide_acetyltransf"/>
</dbReference>
<dbReference type="PANTHER" id="PTHR23416:SF78">
    <property type="entry name" value="LIPOPOLYSACCHARIDE BIOSYNTHESIS O-ACETYL TRANSFERASE WBBJ-RELATED"/>
    <property type="match status" value="1"/>
</dbReference>
<keyword evidence="4" id="KW-0614">Plasmid</keyword>
<dbReference type="PROSITE" id="PS00101">
    <property type="entry name" value="HEXAPEP_TRANSFERASES"/>
    <property type="match status" value="1"/>
</dbReference>
<dbReference type="SUPFAM" id="SSF51161">
    <property type="entry name" value="Trimeric LpxA-like enzymes"/>
    <property type="match status" value="2"/>
</dbReference>
<dbReference type="EC" id="2.3.1.79" evidence="4"/>
<gene>
    <name evidence="4" type="ORF">Lokhon_00104</name>
</gene>
<evidence type="ECO:0000313" key="5">
    <source>
        <dbReference type="Proteomes" id="UP000025047"/>
    </source>
</evidence>
<dbReference type="EMBL" id="APGJ01000010">
    <property type="protein sequence ID" value="EYD70350.1"/>
    <property type="molecule type" value="Genomic_DNA"/>
</dbReference>
<protein>
    <submittedName>
        <fullName evidence="4">Transferase hexapeptide repeat protein</fullName>
        <ecNumber evidence="4">2.3.1.79</ecNumber>
    </submittedName>
</protein>
<dbReference type="Proteomes" id="UP000025047">
    <property type="component" value="Plasmid pLokhon02"/>
</dbReference>
<proteinExistence type="predicted"/>
<keyword evidence="2" id="KW-0677">Repeat</keyword>
<organism evidence="4 5">
    <name type="scientific">Limimaricola hongkongensis DSM 17492</name>
    <dbReference type="NCBI Taxonomy" id="1122180"/>
    <lineage>
        <taxon>Bacteria</taxon>
        <taxon>Pseudomonadati</taxon>
        <taxon>Pseudomonadota</taxon>
        <taxon>Alphaproteobacteria</taxon>
        <taxon>Rhodobacterales</taxon>
        <taxon>Paracoccaceae</taxon>
        <taxon>Limimaricola</taxon>
    </lineage>
</organism>
<geneLocation type="plasmid" evidence="4 5">
    <name>pLokhon02</name>
</geneLocation>
<evidence type="ECO:0000256" key="3">
    <source>
        <dbReference type="ARBA" id="ARBA00023315"/>
    </source>
</evidence>
<dbReference type="Pfam" id="PF14602">
    <property type="entry name" value="Hexapep_2"/>
    <property type="match status" value="1"/>
</dbReference>
<accession>A0A017H7R1</accession>
<dbReference type="Pfam" id="PF00132">
    <property type="entry name" value="Hexapep"/>
    <property type="match status" value="1"/>
</dbReference>
<reference evidence="4 5" key="1">
    <citation type="submission" date="2013-03" db="EMBL/GenBank/DDBJ databases">
        <authorList>
            <person name="Fiebig A."/>
            <person name="Goeker M."/>
            <person name="Klenk H.-P.P."/>
        </authorList>
    </citation>
    <scope>NUCLEOTIDE SEQUENCE [LARGE SCALE GENOMIC DNA]</scope>
    <source>
        <strain evidence="4 5">DSM 17492</strain>
        <plasmid evidence="4 5">pLokhon02</plasmid>
    </source>
</reference>
<evidence type="ECO:0000256" key="2">
    <source>
        <dbReference type="ARBA" id="ARBA00022737"/>
    </source>
</evidence>
<sequence length="253" mass="25781">MKDLDDAGTHPPKDKVVERLSGQGSAYAKYAAFFVGTTAPGAFLRYEAAMMLAAGARGALGFALRRALFPGLFGRAGRGLNVGRDVSLRCPGRMSIGDHVAIDDGCALDARGGSGPDDFVIGDRCLIARGTSLVLKQGYLRIGADCSIGSQCYLSGVSGIEIGDHAIIAGQCYFGGGRYLTTLGAGPMVTQGLTTKGPVVIGADVWIGAGARVLDGVRVGQGAIIGAGAVVTSDVAPNAVVAGVPAREIAQRR</sequence>
<dbReference type="InterPro" id="IPR001451">
    <property type="entry name" value="Hexapep"/>
</dbReference>
<dbReference type="AlphaFoldDB" id="A0A017H7R1"/>
<dbReference type="Gene3D" id="2.160.10.10">
    <property type="entry name" value="Hexapeptide repeat proteins"/>
    <property type="match status" value="2"/>
</dbReference>
<name>A0A017H7R1_9RHOB</name>
<evidence type="ECO:0000256" key="1">
    <source>
        <dbReference type="ARBA" id="ARBA00022679"/>
    </source>
</evidence>
<dbReference type="HOGENOM" id="CLU_051638_7_0_5"/>
<dbReference type="CDD" id="cd04647">
    <property type="entry name" value="LbH_MAT_like"/>
    <property type="match status" value="1"/>
</dbReference>
<keyword evidence="1 4" id="KW-0808">Transferase</keyword>
<comment type="caution">
    <text evidence="4">The sequence shown here is derived from an EMBL/GenBank/DDBJ whole genome shotgun (WGS) entry which is preliminary data.</text>
</comment>
<evidence type="ECO:0000313" key="4">
    <source>
        <dbReference type="EMBL" id="EYD70350.1"/>
    </source>
</evidence>